<name>A0A5B7D0I9_PORTR</name>
<accession>A0A5B7D0I9</accession>
<evidence type="ECO:0000256" key="1">
    <source>
        <dbReference type="SAM" id="MobiDB-lite"/>
    </source>
</evidence>
<organism evidence="2 3">
    <name type="scientific">Portunus trituberculatus</name>
    <name type="common">Swimming crab</name>
    <name type="synonym">Neptunus trituberculatus</name>
    <dbReference type="NCBI Taxonomy" id="210409"/>
    <lineage>
        <taxon>Eukaryota</taxon>
        <taxon>Metazoa</taxon>
        <taxon>Ecdysozoa</taxon>
        <taxon>Arthropoda</taxon>
        <taxon>Crustacea</taxon>
        <taxon>Multicrustacea</taxon>
        <taxon>Malacostraca</taxon>
        <taxon>Eumalacostraca</taxon>
        <taxon>Eucarida</taxon>
        <taxon>Decapoda</taxon>
        <taxon>Pleocyemata</taxon>
        <taxon>Brachyura</taxon>
        <taxon>Eubrachyura</taxon>
        <taxon>Portunoidea</taxon>
        <taxon>Portunidae</taxon>
        <taxon>Portuninae</taxon>
        <taxon>Portunus</taxon>
    </lineage>
</organism>
<sequence length="258" mass="27943">MAVIVPCVAKRMPPPLCRRGRRLQGAKHIASAEASPSSIPSKQRASHPRPRVPFNERGSKGSVFVSFTKGLSGGAAGRGTHGLLTLCDISPPVTVVDGRPCFAAPLGPGFTVPVMGGSQEMDVLGVSGVSIGKHPETSAILCWSSMQQDSYVPYHSPIHLHYHVDASRLFFPSTLCKQSLFVRVWDFEVCQVADEAPSATCGSRRGPASAQHRRRRHGANVVVSRAPRRHVKESESRRVRGVMECYGRRRLRGSSGSE</sequence>
<dbReference type="AlphaFoldDB" id="A0A5B7D0I9"/>
<dbReference type="Proteomes" id="UP000324222">
    <property type="component" value="Unassembled WGS sequence"/>
</dbReference>
<feature type="region of interest" description="Disordered" evidence="1">
    <location>
        <begin position="198"/>
        <end position="220"/>
    </location>
</feature>
<feature type="region of interest" description="Disordered" evidence="1">
    <location>
        <begin position="24"/>
        <end position="57"/>
    </location>
</feature>
<proteinExistence type="predicted"/>
<protein>
    <submittedName>
        <fullName evidence="2">Uncharacterized protein</fullName>
    </submittedName>
</protein>
<reference evidence="2 3" key="1">
    <citation type="submission" date="2019-05" db="EMBL/GenBank/DDBJ databases">
        <title>Another draft genome of Portunus trituberculatus and its Hox gene families provides insights of decapod evolution.</title>
        <authorList>
            <person name="Jeong J.-H."/>
            <person name="Song I."/>
            <person name="Kim S."/>
            <person name="Choi T."/>
            <person name="Kim D."/>
            <person name="Ryu S."/>
            <person name="Kim W."/>
        </authorList>
    </citation>
    <scope>NUCLEOTIDE SEQUENCE [LARGE SCALE GENOMIC DNA]</scope>
    <source>
        <tissue evidence="2">Muscle</tissue>
    </source>
</reference>
<dbReference type="EMBL" id="VSRR010000406">
    <property type="protein sequence ID" value="MPC15179.1"/>
    <property type="molecule type" value="Genomic_DNA"/>
</dbReference>
<comment type="caution">
    <text evidence="2">The sequence shown here is derived from an EMBL/GenBank/DDBJ whole genome shotgun (WGS) entry which is preliminary data.</text>
</comment>
<feature type="compositionally biased region" description="Low complexity" evidence="1">
    <location>
        <begin position="29"/>
        <end position="41"/>
    </location>
</feature>
<evidence type="ECO:0000313" key="2">
    <source>
        <dbReference type="EMBL" id="MPC15179.1"/>
    </source>
</evidence>
<gene>
    <name evidence="2" type="ORF">E2C01_007963</name>
</gene>
<keyword evidence="3" id="KW-1185">Reference proteome</keyword>
<evidence type="ECO:0000313" key="3">
    <source>
        <dbReference type="Proteomes" id="UP000324222"/>
    </source>
</evidence>